<evidence type="ECO:0000256" key="1">
    <source>
        <dbReference type="ARBA" id="ARBA00001971"/>
    </source>
</evidence>
<evidence type="ECO:0000256" key="3">
    <source>
        <dbReference type="ARBA" id="ARBA00022617"/>
    </source>
</evidence>
<dbReference type="PROSITE" id="PS00086">
    <property type="entry name" value="CYTOCHROME_P450"/>
    <property type="match status" value="1"/>
</dbReference>
<name>A0A2T3A4E0_9PEZI</name>
<keyword evidence="3 7" id="KW-0349">Heme</keyword>
<dbReference type="GO" id="GO:0005506">
    <property type="term" value="F:iron ion binding"/>
    <property type="evidence" value="ECO:0007669"/>
    <property type="project" value="InterPro"/>
</dbReference>
<dbReference type="GO" id="GO:0004497">
    <property type="term" value="F:monooxygenase activity"/>
    <property type="evidence" value="ECO:0007669"/>
    <property type="project" value="UniProtKB-KW"/>
</dbReference>
<dbReference type="Pfam" id="PF00067">
    <property type="entry name" value="p450"/>
    <property type="match status" value="1"/>
</dbReference>
<evidence type="ECO:0000256" key="8">
    <source>
        <dbReference type="RuleBase" id="RU000461"/>
    </source>
</evidence>
<gene>
    <name evidence="10" type="ORF">BD289DRAFT_437124</name>
</gene>
<dbReference type="PANTHER" id="PTHR24305:SF180">
    <property type="entry name" value="P450, PUTATIVE (EUROFUNG)-RELATED"/>
    <property type="match status" value="1"/>
</dbReference>
<dbReference type="EMBL" id="KZ678474">
    <property type="protein sequence ID" value="PSR82638.1"/>
    <property type="molecule type" value="Genomic_DNA"/>
</dbReference>
<evidence type="ECO:0000256" key="5">
    <source>
        <dbReference type="ARBA" id="ARBA00023004"/>
    </source>
</evidence>
<keyword evidence="11" id="KW-1185">Reference proteome</keyword>
<proteinExistence type="inferred from homology"/>
<keyword evidence="9" id="KW-1133">Transmembrane helix</keyword>
<dbReference type="CDD" id="cd11060">
    <property type="entry name" value="CYP57A1-like"/>
    <property type="match status" value="1"/>
</dbReference>
<feature type="binding site" description="axial binding residue" evidence="7">
    <location>
        <position position="456"/>
    </location>
    <ligand>
        <name>heme</name>
        <dbReference type="ChEBI" id="CHEBI:30413"/>
    </ligand>
    <ligandPart>
        <name>Fe</name>
        <dbReference type="ChEBI" id="CHEBI:18248"/>
    </ligandPart>
</feature>
<dbReference type="InParanoid" id="A0A2T3A4E0"/>
<evidence type="ECO:0000313" key="10">
    <source>
        <dbReference type="EMBL" id="PSR82638.1"/>
    </source>
</evidence>
<comment type="similarity">
    <text evidence="2 8">Belongs to the cytochrome P450 family.</text>
</comment>
<dbReference type="PANTHER" id="PTHR24305">
    <property type="entry name" value="CYTOCHROME P450"/>
    <property type="match status" value="1"/>
</dbReference>
<dbReference type="InterPro" id="IPR017972">
    <property type="entry name" value="Cyt_P450_CS"/>
</dbReference>
<feature type="transmembrane region" description="Helical" evidence="9">
    <location>
        <begin position="6"/>
        <end position="28"/>
    </location>
</feature>
<evidence type="ECO:0000256" key="9">
    <source>
        <dbReference type="SAM" id="Phobius"/>
    </source>
</evidence>
<accession>A0A2T3A4E0</accession>
<keyword evidence="9" id="KW-0812">Transmembrane</keyword>
<sequence length="510" mass="58651">MIPSSILNVAVSQFALVACFLAALKIAWDFLFSPLRNFPGPFAARFTDSWRAFWTARGDMDVTHLKWHRRYDKTAVRIGPNAVSIGDPALIRTIYSTKNPWKKSDMYRPNDAFINGQRISNLFNTDDDSWHNEQIKPIRGLWTMTKVLQQEQAIDDVLTQLLQKLDSHNGEICQMDEWLGYFAWDVTAKISFGRPYGFLEQEKDVDNLISDSTKGLYYFAPVSQIPWVDYLLDKNPIVRIGPQPTLTGIFYAMKVVDEYQKQQSPTQNYDGTEHYLEKYVQLKKSNPDSAIDDNQIVSWLMLNVLAGGDTTSATMRAVVYYLGKTPNAYAKLVNELDNARLSLPAQWTDIKGLPYLDAVLREAMRLSPGIALIMERVVPADGYRLPDGRFIPAGTKIGVNPAVTNRDRAVFGPDADDFNPDRWLRHDDEDSIQFEARLRQMRDVADHTFGSGSRICMGRYFAQLELWKLFATLYSVYDLKFQDPSHEWKRFNAWFVYQWDIPMVITRRKA</sequence>
<evidence type="ECO:0000256" key="2">
    <source>
        <dbReference type="ARBA" id="ARBA00010617"/>
    </source>
</evidence>
<dbReference type="OrthoDB" id="3934656at2759"/>
<keyword evidence="4 7" id="KW-0479">Metal-binding</keyword>
<comment type="cofactor">
    <cofactor evidence="1 7">
        <name>heme</name>
        <dbReference type="ChEBI" id="CHEBI:30413"/>
    </cofactor>
</comment>
<dbReference type="Gene3D" id="1.10.630.10">
    <property type="entry name" value="Cytochrome P450"/>
    <property type="match status" value="1"/>
</dbReference>
<evidence type="ECO:0000256" key="6">
    <source>
        <dbReference type="ARBA" id="ARBA00023033"/>
    </source>
</evidence>
<dbReference type="PRINTS" id="PR00465">
    <property type="entry name" value="EP450IV"/>
</dbReference>
<dbReference type="InterPro" id="IPR002403">
    <property type="entry name" value="Cyt_P450_E_grp-IV"/>
</dbReference>
<protein>
    <submittedName>
        <fullName evidence="10">Cytochrome P450</fullName>
    </submittedName>
</protein>
<dbReference type="SUPFAM" id="SSF48264">
    <property type="entry name" value="Cytochrome P450"/>
    <property type="match status" value="1"/>
</dbReference>
<keyword evidence="6 8" id="KW-0503">Monooxygenase</keyword>
<evidence type="ECO:0000256" key="7">
    <source>
        <dbReference type="PIRSR" id="PIRSR602403-1"/>
    </source>
</evidence>
<dbReference type="Proteomes" id="UP000241462">
    <property type="component" value="Unassembled WGS sequence"/>
</dbReference>
<dbReference type="AlphaFoldDB" id="A0A2T3A4E0"/>
<keyword evidence="9" id="KW-0472">Membrane</keyword>
<dbReference type="InterPro" id="IPR036396">
    <property type="entry name" value="Cyt_P450_sf"/>
</dbReference>
<dbReference type="PRINTS" id="PR00385">
    <property type="entry name" value="P450"/>
</dbReference>
<dbReference type="InterPro" id="IPR050121">
    <property type="entry name" value="Cytochrome_P450_monoxygenase"/>
</dbReference>
<dbReference type="STRING" id="2025994.A0A2T3A4E0"/>
<reference evidence="10 11" key="1">
    <citation type="journal article" date="2018" name="Mycol. Prog.">
        <title>Coniella lustricola, a new species from submerged detritus.</title>
        <authorList>
            <person name="Raudabaugh D.B."/>
            <person name="Iturriaga T."/>
            <person name="Carver A."/>
            <person name="Mondo S."/>
            <person name="Pangilinan J."/>
            <person name="Lipzen A."/>
            <person name="He G."/>
            <person name="Amirebrahimi M."/>
            <person name="Grigoriev I.V."/>
            <person name="Miller A.N."/>
        </authorList>
    </citation>
    <scope>NUCLEOTIDE SEQUENCE [LARGE SCALE GENOMIC DNA]</scope>
    <source>
        <strain evidence="10 11">B22-T-1</strain>
    </source>
</reference>
<dbReference type="GO" id="GO:0020037">
    <property type="term" value="F:heme binding"/>
    <property type="evidence" value="ECO:0007669"/>
    <property type="project" value="InterPro"/>
</dbReference>
<keyword evidence="5 7" id="KW-0408">Iron</keyword>
<keyword evidence="8" id="KW-0560">Oxidoreductase</keyword>
<evidence type="ECO:0000313" key="11">
    <source>
        <dbReference type="Proteomes" id="UP000241462"/>
    </source>
</evidence>
<organism evidence="10 11">
    <name type="scientific">Coniella lustricola</name>
    <dbReference type="NCBI Taxonomy" id="2025994"/>
    <lineage>
        <taxon>Eukaryota</taxon>
        <taxon>Fungi</taxon>
        <taxon>Dikarya</taxon>
        <taxon>Ascomycota</taxon>
        <taxon>Pezizomycotina</taxon>
        <taxon>Sordariomycetes</taxon>
        <taxon>Sordariomycetidae</taxon>
        <taxon>Diaporthales</taxon>
        <taxon>Schizoparmaceae</taxon>
        <taxon>Coniella</taxon>
    </lineage>
</organism>
<dbReference type="GO" id="GO:0016705">
    <property type="term" value="F:oxidoreductase activity, acting on paired donors, with incorporation or reduction of molecular oxygen"/>
    <property type="evidence" value="ECO:0007669"/>
    <property type="project" value="InterPro"/>
</dbReference>
<dbReference type="InterPro" id="IPR001128">
    <property type="entry name" value="Cyt_P450"/>
</dbReference>
<evidence type="ECO:0000256" key="4">
    <source>
        <dbReference type="ARBA" id="ARBA00022723"/>
    </source>
</evidence>